<proteinExistence type="predicted"/>
<keyword evidence="1" id="KW-0614">Plasmid</keyword>
<name>A0A249MZC4_SPHXE</name>
<evidence type="ECO:0000313" key="1">
    <source>
        <dbReference type="EMBL" id="ASY46524.1"/>
    </source>
</evidence>
<reference evidence="1 2" key="1">
    <citation type="submission" date="2017-08" db="EMBL/GenBank/DDBJ databases">
        <title>Whole Genome Sequence of Sphingobium hydrophobicum C1: Insights into Adaption to the Electronic-waste Contaminated Sediment.</title>
        <authorList>
            <person name="Song D."/>
            <person name="Chen X."/>
            <person name="Xu M."/>
        </authorList>
    </citation>
    <scope>NUCLEOTIDE SEQUENCE [LARGE SCALE GENOMIC DNA]</scope>
    <source>
        <strain evidence="1 2">C1</strain>
        <plasmid evidence="1 2">p1</plasmid>
    </source>
</reference>
<geneLocation type="plasmid" evidence="1 2">
    <name>p1</name>
</geneLocation>
<sequence>MQWSGLQRSKTTQLPEERVGVFQSGRQIGSVPANFDPRTTPSKSVLYVLRDGEFARGAEGWIATASLGPGDLEAIAGFKWL</sequence>
<protein>
    <submittedName>
        <fullName evidence="1">Uncharacterized protein</fullName>
    </submittedName>
</protein>
<organism evidence="1 2">
    <name type="scientific">Sphingobium xenophagum</name>
    <dbReference type="NCBI Taxonomy" id="121428"/>
    <lineage>
        <taxon>Bacteria</taxon>
        <taxon>Pseudomonadati</taxon>
        <taxon>Pseudomonadota</taxon>
        <taxon>Alphaproteobacteria</taxon>
        <taxon>Sphingomonadales</taxon>
        <taxon>Sphingomonadaceae</taxon>
        <taxon>Sphingobium</taxon>
    </lineage>
</organism>
<gene>
    <name evidence="1" type="ORF">CJD35_18720</name>
</gene>
<dbReference type="RefSeq" id="WP_095687412.1">
    <property type="nucleotide sequence ID" value="NZ_CP022747.1"/>
</dbReference>
<dbReference type="KEGG" id="shyd:CJD35_18720"/>
<evidence type="ECO:0000313" key="2">
    <source>
        <dbReference type="Proteomes" id="UP000217141"/>
    </source>
</evidence>
<dbReference type="EMBL" id="CP022747">
    <property type="protein sequence ID" value="ASY46524.1"/>
    <property type="molecule type" value="Genomic_DNA"/>
</dbReference>
<accession>A0A249MZC4</accession>
<dbReference type="Proteomes" id="UP000217141">
    <property type="component" value="Plasmid p1"/>
</dbReference>
<dbReference type="AlphaFoldDB" id="A0A249MZC4"/>